<evidence type="ECO:0000313" key="19">
    <source>
        <dbReference type="EMBL" id="SPP82980.1"/>
    </source>
</evidence>
<evidence type="ECO:0000256" key="6">
    <source>
        <dbReference type="ARBA" id="ARBA00022692"/>
    </source>
</evidence>
<feature type="transmembrane region" description="Helical" evidence="17">
    <location>
        <begin position="178"/>
        <end position="199"/>
    </location>
</feature>
<keyword evidence="10 17" id="KW-0297">G-protein coupled receptor</keyword>
<keyword evidence="4" id="KW-0597">Phosphoprotein</keyword>
<dbReference type="STRING" id="7266.A0A3B0K4R0"/>
<dbReference type="AlphaFoldDB" id="A0A3B0K4R0"/>
<keyword evidence="14" id="KW-0325">Glycoprotein</keyword>
<dbReference type="SUPFAM" id="SSF81321">
    <property type="entry name" value="Family A G protein-coupled receptor-like"/>
    <property type="match status" value="1"/>
</dbReference>
<accession>A0A3B0K4R0</accession>
<dbReference type="PROSITE" id="PS00238">
    <property type="entry name" value="OPSIN"/>
    <property type="match status" value="1"/>
</dbReference>
<comment type="caution">
    <text evidence="17">Lacks conserved residue(s) required for the propagation of feature annotation.</text>
</comment>
<evidence type="ECO:0000313" key="20">
    <source>
        <dbReference type="Proteomes" id="UP000268350"/>
    </source>
</evidence>
<keyword evidence="15 17" id="KW-0807">Transducer</keyword>
<sequence length="383" mass="43313">MQSQNHPKPNPAEAMLSLNPPTYAYMRDGRNLSLAESVPAEIMHMVDPYWYQWPPMEPMWFGIIGFVIAILGTMSLAGNFIVMYIFTSSKGLRTPSNMFVVNLAFSDFMMMFTMFPPVVLNGFYGTWIMGPFLCELYGLFGSLFGCVSIWSMTLIAYDRYCVIVKGMARKPLTATAAVLRLMVVWTICGSWALMPMFGWNRYVPEGNMTACGTDYFAKDWWNRSYIIVYSLWVYLTPLLTIIFSYWHIMKAVAAHEKAMREQAKKMNVASLRNSEADKSKAIEIKLAKVALTTISLWFFAWTPYTIINYAGIFESMHLSPLSTICGSVFAKANAVCNPIVYGLSHPKYKQVLKEKIPCLACGKDELPTDSRTQATTEISESQA</sequence>
<keyword evidence="16" id="KW-0844">Vision</keyword>
<comment type="function">
    <text evidence="1">Visual pigments are the light-absorbing molecules that mediate vision. They consist of an apoprotein, opsin, covalently linked to cis-retinal.</text>
</comment>
<evidence type="ECO:0000256" key="16">
    <source>
        <dbReference type="ARBA" id="ARBA00023305"/>
    </source>
</evidence>
<dbReference type="InterPro" id="IPR017452">
    <property type="entry name" value="GPCR_Rhodpsn_7TM"/>
</dbReference>
<dbReference type="InterPro" id="IPR027430">
    <property type="entry name" value="Retinal_BS"/>
</dbReference>
<dbReference type="InterPro" id="IPR001760">
    <property type="entry name" value="Opsin"/>
</dbReference>
<dbReference type="OrthoDB" id="9996086at2759"/>
<protein>
    <submittedName>
        <fullName evidence="19">Blast:Opsin Rh6</fullName>
    </submittedName>
</protein>
<evidence type="ECO:0000259" key="18">
    <source>
        <dbReference type="PROSITE" id="PS50262"/>
    </source>
</evidence>
<comment type="subcellular location">
    <subcellularLocation>
        <location evidence="2 17">Membrane</location>
        <topology evidence="2 17">Multi-pass membrane protein</topology>
    </subcellularLocation>
</comment>
<evidence type="ECO:0000256" key="17">
    <source>
        <dbReference type="RuleBase" id="RU004951"/>
    </source>
</evidence>
<dbReference type="InterPro" id="IPR001735">
    <property type="entry name" value="Opsin_RH1/RH2"/>
</dbReference>
<dbReference type="PRINTS" id="PR00237">
    <property type="entry name" value="GPCRRHODOPSN"/>
</dbReference>
<evidence type="ECO:0000256" key="5">
    <source>
        <dbReference type="ARBA" id="ARBA00022606"/>
    </source>
</evidence>
<evidence type="ECO:0000256" key="8">
    <source>
        <dbReference type="ARBA" id="ARBA00022989"/>
    </source>
</evidence>
<keyword evidence="5 17" id="KW-0716">Sensory transduction</keyword>
<organism evidence="19 20">
    <name type="scientific">Drosophila guanche</name>
    <name type="common">Fruit fly</name>
    <dbReference type="NCBI Taxonomy" id="7266"/>
    <lineage>
        <taxon>Eukaryota</taxon>
        <taxon>Metazoa</taxon>
        <taxon>Ecdysozoa</taxon>
        <taxon>Arthropoda</taxon>
        <taxon>Hexapoda</taxon>
        <taxon>Insecta</taxon>
        <taxon>Pterygota</taxon>
        <taxon>Neoptera</taxon>
        <taxon>Endopterygota</taxon>
        <taxon>Diptera</taxon>
        <taxon>Brachycera</taxon>
        <taxon>Muscomorpha</taxon>
        <taxon>Ephydroidea</taxon>
        <taxon>Drosophilidae</taxon>
        <taxon>Drosophila</taxon>
        <taxon>Sophophora</taxon>
    </lineage>
</organism>
<evidence type="ECO:0000256" key="11">
    <source>
        <dbReference type="ARBA" id="ARBA00023136"/>
    </source>
</evidence>
<dbReference type="Gene3D" id="1.20.1070.10">
    <property type="entry name" value="Rhodopsin 7-helix transmembrane proteins"/>
    <property type="match status" value="1"/>
</dbReference>
<evidence type="ECO:0000256" key="3">
    <source>
        <dbReference type="ARBA" id="ARBA00022543"/>
    </source>
</evidence>
<dbReference type="GO" id="GO:0007601">
    <property type="term" value="P:visual perception"/>
    <property type="evidence" value="ECO:0007669"/>
    <property type="project" value="UniProtKB-KW"/>
</dbReference>
<keyword evidence="9 17" id="KW-0157">Chromophore</keyword>
<keyword evidence="6 17" id="KW-0812">Transmembrane</keyword>
<dbReference type="Proteomes" id="UP000268350">
    <property type="component" value="Unassembled WGS sequence"/>
</dbReference>
<keyword evidence="8 17" id="KW-1133">Transmembrane helix</keyword>
<name>A0A3B0K4R0_DROGU</name>
<keyword evidence="13 17" id="KW-0675">Receptor</keyword>
<evidence type="ECO:0000256" key="12">
    <source>
        <dbReference type="ARBA" id="ARBA00023157"/>
    </source>
</evidence>
<feature type="transmembrane region" description="Helical" evidence="17">
    <location>
        <begin position="226"/>
        <end position="248"/>
    </location>
</feature>
<dbReference type="CDD" id="cd15079">
    <property type="entry name" value="7tmA_photoreceptors_insect"/>
    <property type="match status" value="1"/>
</dbReference>
<dbReference type="Pfam" id="PF00001">
    <property type="entry name" value="7tm_1"/>
    <property type="match status" value="1"/>
</dbReference>
<evidence type="ECO:0000256" key="9">
    <source>
        <dbReference type="ARBA" id="ARBA00022991"/>
    </source>
</evidence>
<evidence type="ECO:0000256" key="10">
    <source>
        <dbReference type="ARBA" id="ARBA00023040"/>
    </source>
</evidence>
<evidence type="ECO:0000256" key="4">
    <source>
        <dbReference type="ARBA" id="ARBA00022553"/>
    </source>
</evidence>
<dbReference type="InterPro" id="IPR000276">
    <property type="entry name" value="GPCR_Rhodpsn"/>
</dbReference>
<dbReference type="PROSITE" id="PS50262">
    <property type="entry name" value="G_PROTEIN_RECEP_F1_2"/>
    <property type="match status" value="1"/>
</dbReference>
<keyword evidence="12" id="KW-1015">Disulfide bond</keyword>
<feature type="transmembrane region" description="Helical" evidence="17">
    <location>
        <begin position="59"/>
        <end position="87"/>
    </location>
</feature>
<dbReference type="PRINTS" id="PR00576">
    <property type="entry name" value="OPSINRH1RH2"/>
</dbReference>
<dbReference type="PANTHER" id="PTHR24240">
    <property type="entry name" value="OPSIN"/>
    <property type="match status" value="1"/>
</dbReference>
<keyword evidence="20" id="KW-1185">Reference proteome</keyword>
<dbReference type="GO" id="GO:0016020">
    <property type="term" value="C:membrane"/>
    <property type="evidence" value="ECO:0007669"/>
    <property type="project" value="UniProtKB-SubCell"/>
</dbReference>
<dbReference type="OMA" id="YFAIFRA"/>
<dbReference type="FunFam" id="1.20.1070.10:FF:000044">
    <property type="entry name" value="Opsin, ultraviolet-sensitive"/>
    <property type="match status" value="1"/>
</dbReference>
<evidence type="ECO:0000256" key="1">
    <source>
        <dbReference type="ARBA" id="ARBA00002881"/>
    </source>
</evidence>
<dbReference type="PRINTS" id="PR00238">
    <property type="entry name" value="OPSIN"/>
</dbReference>
<proteinExistence type="inferred from homology"/>
<dbReference type="GO" id="GO:0008020">
    <property type="term" value="F:G protein-coupled photoreceptor activity"/>
    <property type="evidence" value="ECO:0007669"/>
    <property type="project" value="UniProtKB-ARBA"/>
</dbReference>
<feature type="transmembrane region" description="Helical" evidence="17">
    <location>
        <begin position="99"/>
        <end position="124"/>
    </location>
</feature>
<reference evidence="20" key="1">
    <citation type="submission" date="2018-01" db="EMBL/GenBank/DDBJ databases">
        <authorList>
            <person name="Alioto T."/>
            <person name="Alioto T."/>
        </authorList>
    </citation>
    <scope>NUCLEOTIDE SEQUENCE [LARGE SCALE GENOMIC DNA]</scope>
</reference>
<evidence type="ECO:0000256" key="2">
    <source>
        <dbReference type="ARBA" id="ARBA00004141"/>
    </source>
</evidence>
<gene>
    <name evidence="19" type="ORF">DGUA_6G017749</name>
</gene>
<evidence type="ECO:0000256" key="7">
    <source>
        <dbReference type="ARBA" id="ARBA00022925"/>
    </source>
</evidence>
<feature type="transmembrane region" description="Helical" evidence="17">
    <location>
        <begin position="136"/>
        <end position="157"/>
    </location>
</feature>
<keyword evidence="3 17" id="KW-0600">Photoreceptor protein</keyword>
<keyword evidence="7 17" id="KW-0681">Retinal protein</keyword>
<dbReference type="PROSITE" id="PS00237">
    <property type="entry name" value="G_PROTEIN_RECEP_F1_1"/>
    <property type="match status" value="1"/>
</dbReference>
<evidence type="ECO:0000256" key="15">
    <source>
        <dbReference type="ARBA" id="ARBA00023224"/>
    </source>
</evidence>
<dbReference type="InterPro" id="IPR050125">
    <property type="entry name" value="GPCR_opsins"/>
</dbReference>
<evidence type="ECO:0000256" key="13">
    <source>
        <dbReference type="ARBA" id="ARBA00023170"/>
    </source>
</evidence>
<keyword evidence="11 17" id="KW-0472">Membrane</keyword>
<dbReference type="EMBL" id="OUUW01000007">
    <property type="protein sequence ID" value="SPP82980.1"/>
    <property type="molecule type" value="Genomic_DNA"/>
</dbReference>
<feature type="domain" description="G-protein coupled receptors family 1 profile" evidence="18">
    <location>
        <begin position="78"/>
        <end position="341"/>
    </location>
</feature>
<dbReference type="GO" id="GO:0007602">
    <property type="term" value="P:phototransduction"/>
    <property type="evidence" value="ECO:0007669"/>
    <property type="project" value="UniProtKB-KW"/>
</dbReference>
<comment type="similarity">
    <text evidence="17">Belongs to the G-protein coupled receptor 1 family. Opsin subfamily.</text>
</comment>
<evidence type="ECO:0000256" key="14">
    <source>
        <dbReference type="ARBA" id="ARBA00023180"/>
    </source>
</evidence>